<keyword evidence="2" id="KW-1185">Reference proteome</keyword>
<dbReference type="AlphaFoldDB" id="A0A9J5XFL6"/>
<comment type="caution">
    <text evidence="1">The sequence shown here is derived from an EMBL/GenBank/DDBJ whole genome shotgun (WGS) entry which is preliminary data.</text>
</comment>
<gene>
    <name evidence="1" type="ORF">H5410_046911</name>
</gene>
<reference evidence="1 2" key="1">
    <citation type="submission" date="2020-09" db="EMBL/GenBank/DDBJ databases">
        <title>De no assembly of potato wild relative species, Solanum commersonii.</title>
        <authorList>
            <person name="Cho K."/>
        </authorList>
    </citation>
    <scope>NUCLEOTIDE SEQUENCE [LARGE SCALE GENOMIC DNA]</scope>
    <source>
        <strain evidence="1">LZ3.2</strain>
        <tissue evidence="1">Leaf</tissue>
    </source>
</reference>
<dbReference type="Proteomes" id="UP000824120">
    <property type="component" value="Chromosome 9"/>
</dbReference>
<organism evidence="1 2">
    <name type="scientific">Solanum commersonii</name>
    <name type="common">Commerson's wild potato</name>
    <name type="synonym">Commerson's nightshade</name>
    <dbReference type="NCBI Taxonomy" id="4109"/>
    <lineage>
        <taxon>Eukaryota</taxon>
        <taxon>Viridiplantae</taxon>
        <taxon>Streptophyta</taxon>
        <taxon>Embryophyta</taxon>
        <taxon>Tracheophyta</taxon>
        <taxon>Spermatophyta</taxon>
        <taxon>Magnoliopsida</taxon>
        <taxon>eudicotyledons</taxon>
        <taxon>Gunneridae</taxon>
        <taxon>Pentapetalae</taxon>
        <taxon>asterids</taxon>
        <taxon>lamiids</taxon>
        <taxon>Solanales</taxon>
        <taxon>Solanaceae</taxon>
        <taxon>Solanoideae</taxon>
        <taxon>Solaneae</taxon>
        <taxon>Solanum</taxon>
    </lineage>
</organism>
<dbReference type="CDD" id="cd06222">
    <property type="entry name" value="RNase_H_like"/>
    <property type="match status" value="1"/>
</dbReference>
<accession>A0A9J5XFL6</accession>
<proteinExistence type="predicted"/>
<dbReference type="InterPro" id="IPR044730">
    <property type="entry name" value="RNase_H-like_dom_plant"/>
</dbReference>
<dbReference type="EMBL" id="JACXVP010000009">
    <property type="protein sequence ID" value="KAG5586477.1"/>
    <property type="molecule type" value="Genomic_DNA"/>
</dbReference>
<sequence length="427" mass="48028">MDDWDKWLLGDGYPCMYCDGPHLDIECPICLICGGQDGHENGCPNSYAPPMSPYYDSSVICDVGRSVEVENVKQEAHIMNLFEKLVEQKEECQSFNYTLFLSVDAEKDITIIAQLGAMLPLQSQATLLQKQAVRNLSLPQLLANKRELVLVSERWLSFQSVNVTITVRDVSPTIRGLETIETKLEGKEMLTFPASFKGCYWSKGRVISEDYGRLLQGFLCKNVDFQNRELPFESVSIGIGYILLQRFGDMRFPIMLREITSCKGISNYAPDVLFVNGWESARAQIEMKDCPSLNTFSFTTKSTWKQLRRVHDEILSGKLMWHRRSPSKISFFMLRLFHGIAATDDTVQKEGCGALFKKEERVELNVDGCSKGNPRSAGGGGVIRDHRRIVIKEATTLLQGIKLCIDIGKGFVVRCGIGLSTNNGDYQ</sequence>
<name>A0A9J5XFL6_SOLCO</name>
<evidence type="ECO:0000313" key="2">
    <source>
        <dbReference type="Proteomes" id="UP000824120"/>
    </source>
</evidence>
<protein>
    <submittedName>
        <fullName evidence="1">Uncharacterized protein</fullName>
    </submittedName>
</protein>
<evidence type="ECO:0000313" key="1">
    <source>
        <dbReference type="EMBL" id="KAG5586477.1"/>
    </source>
</evidence>